<evidence type="ECO:0000256" key="1">
    <source>
        <dbReference type="ARBA" id="ARBA00000085"/>
    </source>
</evidence>
<feature type="domain" description="Histidine kinase" evidence="5">
    <location>
        <begin position="303"/>
        <end position="514"/>
    </location>
</feature>
<dbReference type="PRINTS" id="PR00344">
    <property type="entry name" value="BCTRLSENSOR"/>
</dbReference>
<feature type="transmembrane region" description="Helical" evidence="4">
    <location>
        <begin position="88"/>
        <end position="119"/>
    </location>
</feature>
<dbReference type="PROSITE" id="PS50109">
    <property type="entry name" value="HIS_KIN"/>
    <property type="match status" value="1"/>
</dbReference>
<dbReference type="EC" id="2.7.13.3" evidence="2"/>
<dbReference type="SMART" id="SM00388">
    <property type="entry name" value="HisKA"/>
    <property type="match status" value="1"/>
</dbReference>
<dbReference type="InterPro" id="IPR003661">
    <property type="entry name" value="HisK_dim/P_dom"/>
</dbReference>
<evidence type="ECO:0000256" key="3">
    <source>
        <dbReference type="ARBA" id="ARBA00022553"/>
    </source>
</evidence>
<gene>
    <name evidence="6" type="ORF">EYC98_20250</name>
</gene>
<sequence length="514" mass="57066">MGYRALLSIVLLLGLINDDTRQVVGVLNPELYFNVAISYLIINMLLLTLSRSAFASNQAFLFVVFFVDILAIVMLSDASGGMASGLPILLMITVAASAIIIGNGSIATLIAALSVIALLADTLRLINEQVLELNSLFPAGLLGMLIFTVSLLIQAVARRVGKAEALARKRAADLYNLQRLNEQIVQHMQTGILLVYADDRVRLMNQAASRLLAPEQPQPMQQGRDLQTYNSEVYEQFHQWRNTKQHQPRPISIGEDDNKIVAHFRTLKGEDSSQTLVFIEDYTPVTQYAQSLKLASLGRLTASIAHEIRNPLGAVSHAAQLLGESDELNEPDQRLSEIIQQHTQRMNSIIESVMQISRRQPPQPKELKLNRWIKNFVEEYKATINFEADIQIEPSTEEINVRFDADNLQRVMNNLLDNALRHSELKTGKATAAIAVSIETPTSKAHIDVIDQGEGIAASEQAKLFEPFYTTVVKGTGLGLYLCKELCEINQASLTYRRTGTGASCFRVLMTRHS</sequence>
<comment type="catalytic activity">
    <reaction evidence="1">
        <text>ATP + protein L-histidine = ADP + protein N-phospho-L-histidine.</text>
        <dbReference type="EC" id="2.7.13.3"/>
    </reaction>
</comment>
<dbReference type="Pfam" id="PF00512">
    <property type="entry name" value="HisKA"/>
    <property type="match status" value="1"/>
</dbReference>
<dbReference type="InterPro" id="IPR036097">
    <property type="entry name" value="HisK_dim/P_sf"/>
</dbReference>
<dbReference type="InterPro" id="IPR005467">
    <property type="entry name" value="His_kinase_dom"/>
</dbReference>
<dbReference type="SUPFAM" id="SSF47384">
    <property type="entry name" value="Homodimeric domain of signal transducing histidine kinase"/>
    <property type="match status" value="1"/>
</dbReference>
<accession>A0ABT3TLM4</accession>
<keyword evidence="4" id="KW-0472">Membrane</keyword>
<dbReference type="InterPro" id="IPR003594">
    <property type="entry name" value="HATPase_dom"/>
</dbReference>
<dbReference type="SUPFAM" id="SSF55874">
    <property type="entry name" value="ATPase domain of HSP90 chaperone/DNA topoisomerase II/histidine kinase"/>
    <property type="match status" value="1"/>
</dbReference>
<keyword evidence="3" id="KW-0597">Phosphoprotein</keyword>
<feature type="transmembrane region" description="Helical" evidence="4">
    <location>
        <begin position="31"/>
        <end position="47"/>
    </location>
</feature>
<dbReference type="Proteomes" id="UP001143362">
    <property type="component" value="Unassembled WGS sequence"/>
</dbReference>
<dbReference type="InterPro" id="IPR036890">
    <property type="entry name" value="HATPase_C_sf"/>
</dbReference>
<evidence type="ECO:0000313" key="6">
    <source>
        <dbReference type="EMBL" id="MCX2983200.1"/>
    </source>
</evidence>
<keyword evidence="7" id="KW-1185">Reference proteome</keyword>
<dbReference type="EMBL" id="SHNN01000006">
    <property type="protein sequence ID" value="MCX2983200.1"/>
    <property type="molecule type" value="Genomic_DNA"/>
</dbReference>
<evidence type="ECO:0000259" key="5">
    <source>
        <dbReference type="PROSITE" id="PS50109"/>
    </source>
</evidence>
<keyword evidence="4" id="KW-1133">Transmembrane helix</keyword>
<feature type="transmembrane region" description="Helical" evidence="4">
    <location>
        <begin position="131"/>
        <end position="153"/>
    </location>
</feature>
<dbReference type="CDD" id="cd00082">
    <property type="entry name" value="HisKA"/>
    <property type="match status" value="1"/>
</dbReference>
<dbReference type="Gene3D" id="3.30.450.20">
    <property type="entry name" value="PAS domain"/>
    <property type="match status" value="1"/>
</dbReference>
<evidence type="ECO:0000256" key="4">
    <source>
        <dbReference type="SAM" id="Phobius"/>
    </source>
</evidence>
<dbReference type="Pfam" id="PF02518">
    <property type="entry name" value="HATPase_c"/>
    <property type="match status" value="1"/>
</dbReference>
<keyword evidence="4" id="KW-0812">Transmembrane</keyword>
<organism evidence="6 7">
    <name type="scientific">Candidatus Litorirhabdus singularis</name>
    <dbReference type="NCBI Taxonomy" id="2518993"/>
    <lineage>
        <taxon>Bacteria</taxon>
        <taxon>Pseudomonadati</taxon>
        <taxon>Pseudomonadota</taxon>
        <taxon>Gammaproteobacteria</taxon>
        <taxon>Cellvibrionales</taxon>
        <taxon>Halieaceae</taxon>
        <taxon>Candidatus Litorirhabdus</taxon>
    </lineage>
</organism>
<evidence type="ECO:0000256" key="2">
    <source>
        <dbReference type="ARBA" id="ARBA00012438"/>
    </source>
</evidence>
<dbReference type="PANTHER" id="PTHR43065">
    <property type="entry name" value="SENSOR HISTIDINE KINASE"/>
    <property type="match status" value="1"/>
</dbReference>
<dbReference type="PANTHER" id="PTHR43065:SF52">
    <property type="entry name" value="SENSOR PROTEIN KINASE PILS"/>
    <property type="match status" value="1"/>
</dbReference>
<reference evidence="6" key="1">
    <citation type="submission" date="2019-02" db="EMBL/GenBank/DDBJ databases">
        <authorList>
            <person name="Li S.-H."/>
        </authorList>
    </citation>
    <scope>NUCLEOTIDE SEQUENCE</scope>
    <source>
        <strain evidence="6">IMCC14734</strain>
    </source>
</reference>
<dbReference type="SMART" id="SM00387">
    <property type="entry name" value="HATPase_c"/>
    <property type="match status" value="1"/>
</dbReference>
<name>A0ABT3TLM4_9GAMM</name>
<dbReference type="InterPro" id="IPR000014">
    <property type="entry name" value="PAS"/>
</dbReference>
<dbReference type="Gene3D" id="3.30.565.10">
    <property type="entry name" value="Histidine kinase-like ATPase, C-terminal domain"/>
    <property type="match status" value="1"/>
</dbReference>
<comment type="caution">
    <text evidence="6">The sequence shown here is derived from an EMBL/GenBank/DDBJ whole genome shotgun (WGS) entry which is preliminary data.</text>
</comment>
<proteinExistence type="predicted"/>
<dbReference type="Pfam" id="PF13188">
    <property type="entry name" value="PAS_8"/>
    <property type="match status" value="1"/>
</dbReference>
<dbReference type="Gene3D" id="1.10.287.130">
    <property type="match status" value="1"/>
</dbReference>
<evidence type="ECO:0000313" key="7">
    <source>
        <dbReference type="Proteomes" id="UP001143362"/>
    </source>
</evidence>
<dbReference type="InterPro" id="IPR004358">
    <property type="entry name" value="Sig_transdc_His_kin-like_C"/>
</dbReference>
<dbReference type="Pfam" id="PF25323">
    <property type="entry name" value="6TM_PilS"/>
    <property type="match status" value="1"/>
</dbReference>
<protein>
    <recommendedName>
        <fullName evidence="2">histidine kinase</fullName>
        <ecNumber evidence="2">2.7.13.3</ecNumber>
    </recommendedName>
</protein>
<feature type="transmembrane region" description="Helical" evidence="4">
    <location>
        <begin position="59"/>
        <end position="76"/>
    </location>
</feature>